<accession>A0AAV4MT87</accession>
<organism evidence="2 3">
    <name type="scientific">Caerostris extrusa</name>
    <name type="common">Bark spider</name>
    <name type="synonym">Caerostris bankana</name>
    <dbReference type="NCBI Taxonomy" id="172846"/>
    <lineage>
        <taxon>Eukaryota</taxon>
        <taxon>Metazoa</taxon>
        <taxon>Ecdysozoa</taxon>
        <taxon>Arthropoda</taxon>
        <taxon>Chelicerata</taxon>
        <taxon>Arachnida</taxon>
        <taxon>Araneae</taxon>
        <taxon>Araneomorphae</taxon>
        <taxon>Entelegynae</taxon>
        <taxon>Araneoidea</taxon>
        <taxon>Araneidae</taxon>
        <taxon>Caerostris</taxon>
    </lineage>
</organism>
<dbReference type="AlphaFoldDB" id="A0AAV4MT87"/>
<name>A0AAV4MT87_CAEEX</name>
<evidence type="ECO:0000313" key="3">
    <source>
        <dbReference type="Proteomes" id="UP001054945"/>
    </source>
</evidence>
<dbReference type="Proteomes" id="UP001054945">
    <property type="component" value="Unassembled WGS sequence"/>
</dbReference>
<gene>
    <name evidence="2" type="ORF">CEXT_407701</name>
</gene>
<sequence length="74" mass="8651">MLFTGSKTQQHRCEVRLHLEDPGFRAGSDGRHHLYDDPIRSDQILQSPGGHSRHGIQRQRFCIDWDHQPIPPKR</sequence>
<proteinExistence type="predicted"/>
<comment type="caution">
    <text evidence="2">The sequence shown here is derived from an EMBL/GenBank/DDBJ whole genome shotgun (WGS) entry which is preliminary data.</text>
</comment>
<feature type="region of interest" description="Disordered" evidence="1">
    <location>
        <begin position="41"/>
        <end position="74"/>
    </location>
</feature>
<evidence type="ECO:0000313" key="2">
    <source>
        <dbReference type="EMBL" id="GIX75201.1"/>
    </source>
</evidence>
<keyword evidence="3" id="KW-1185">Reference proteome</keyword>
<protein>
    <submittedName>
        <fullName evidence="2">Uncharacterized protein</fullName>
    </submittedName>
</protein>
<reference evidence="2 3" key="1">
    <citation type="submission" date="2021-06" db="EMBL/GenBank/DDBJ databases">
        <title>Caerostris extrusa draft genome.</title>
        <authorList>
            <person name="Kono N."/>
            <person name="Arakawa K."/>
        </authorList>
    </citation>
    <scope>NUCLEOTIDE SEQUENCE [LARGE SCALE GENOMIC DNA]</scope>
</reference>
<evidence type="ECO:0000256" key="1">
    <source>
        <dbReference type="SAM" id="MobiDB-lite"/>
    </source>
</evidence>
<dbReference type="EMBL" id="BPLR01002569">
    <property type="protein sequence ID" value="GIX75201.1"/>
    <property type="molecule type" value="Genomic_DNA"/>
</dbReference>